<sequence>MEKELSLRDTGLLQPPSVSQISQPHSVTAAREVTLSCHIAGHFPGELKVTWLQKQKIAHDPVPVQDSPKRRLIPGRAVPAGDGKSFEQEARLVLTAVDDKDLEAEFICRVEHVALQTPIERHCRALLERVPGTEQLQQAHSRFSPSPPELSRIQVLPHWDPPGEVPFAVHLQNFFPREIHRIEWSVDGKALERSETRDFRGNKDGTFTARSVSKVPSCRLTSAEQRVRVSVQHGPGDPPIEGELSLADTGLLRPPEMSEISQPQSVTAGKKVTLSCRVAGHFPGELGVTWLRKGRGEARAAPLQDSAEYQLVPGQPVPAADGKSFQQEAKLLFTPSVRRDQGAEYICRVGHAALQTPAERCSTELQVTDTG</sequence>
<dbReference type="InterPro" id="IPR050380">
    <property type="entry name" value="Immune_Resp_Modulators"/>
</dbReference>
<dbReference type="InterPro" id="IPR007110">
    <property type="entry name" value="Ig-like_dom"/>
</dbReference>
<feature type="region of interest" description="Disordered" evidence="2">
    <location>
        <begin position="60"/>
        <end position="81"/>
    </location>
</feature>
<dbReference type="FunFam" id="2.60.40.10:FF:001774">
    <property type="entry name" value="Uncharacterized LOC100216153"/>
    <property type="match status" value="2"/>
</dbReference>
<dbReference type="SUPFAM" id="SSF48726">
    <property type="entry name" value="Immunoglobulin"/>
    <property type="match status" value="3"/>
</dbReference>
<dbReference type="InterPro" id="IPR013783">
    <property type="entry name" value="Ig-like_fold"/>
</dbReference>
<name>A0A151MW89_ALLMI</name>
<reference evidence="4 5" key="1">
    <citation type="journal article" date="2012" name="Genome Biol.">
        <title>Sequencing three crocodilian genomes to illuminate the evolution of archosaurs and amniotes.</title>
        <authorList>
            <person name="St John J.A."/>
            <person name="Braun E.L."/>
            <person name="Isberg S.R."/>
            <person name="Miles L.G."/>
            <person name="Chong A.Y."/>
            <person name="Gongora J."/>
            <person name="Dalzell P."/>
            <person name="Moran C."/>
            <person name="Bed'hom B."/>
            <person name="Abzhanov A."/>
            <person name="Burgess S.C."/>
            <person name="Cooksey A.M."/>
            <person name="Castoe T.A."/>
            <person name="Crawford N.G."/>
            <person name="Densmore L.D."/>
            <person name="Drew J.C."/>
            <person name="Edwards S.V."/>
            <person name="Faircloth B.C."/>
            <person name="Fujita M.K."/>
            <person name="Greenwold M.J."/>
            <person name="Hoffmann F.G."/>
            <person name="Howard J.M."/>
            <person name="Iguchi T."/>
            <person name="Janes D.E."/>
            <person name="Khan S.Y."/>
            <person name="Kohno S."/>
            <person name="de Koning A.J."/>
            <person name="Lance S.L."/>
            <person name="McCarthy F.M."/>
            <person name="McCormack J.E."/>
            <person name="Merchant M.E."/>
            <person name="Peterson D.G."/>
            <person name="Pollock D.D."/>
            <person name="Pourmand N."/>
            <person name="Raney B.J."/>
            <person name="Roessler K.A."/>
            <person name="Sanford J.R."/>
            <person name="Sawyer R.H."/>
            <person name="Schmidt C.J."/>
            <person name="Triplett E.W."/>
            <person name="Tuberville T.D."/>
            <person name="Venegas-Anaya M."/>
            <person name="Howard J.T."/>
            <person name="Jarvis E.D."/>
            <person name="Guillette L.J.Jr."/>
            <person name="Glenn T.C."/>
            <person name="Green R.E."/>
            <person name="Ray D.A."/>
        </authorList>
    </citation>
    <scope>NUCLEOTIDE SEQUENCE [LARGE SCALE GENOMIC DNA]</scope>
    <source>
        <strain evidence="4">KSC_2009_1</strain>
    </source>
</reference>
<dbReference type="Gene3D" id="2.60.40.10">
    <property type="entry name" value="Immunoglobulins"/>
    <property type="match status" value="3"/>
</dbReference>
<dbReference type="InterPro" id="IPR003597">
    <property type="entry name" value="Ig_C1-set"/>
</dbReference>
<evidence type="ECO:0000256" key="2">
    <source>
        <dbReference type="SAM" id="MobiDB-lite"/>
    </source>
</evidence>
<dbReference type="SMART" id="SM00409">
    <property type="entry name" value="IG"/>
    <property type="match status" value="2"/>
</dbReference>
<dbReference type="AlphaFoldDB" id="A0A151MW89"/>
<comment type="caution">
    <text evidence="4">The sequence shown here is derived from an EMBL/GenBank/DDBJ whole genome shotgun (WGS) entry which is preliminary data.</text>
</comment>
<keyword evidence="1" id="KW-0393">Immunoglobulin domain</keyword>
<evidence type="ECO:0000259" key="3">
    <source>
        <dbReference type="PROSITE" id="PS50835"/>
    </source>
</evidence>
<accession>A0A151MW89</accession>
<dbReference type="SMART" id="SM00407">
    <property type="entry name" value="IGc1"/>
    <property type="match status" value="3"/>
</dbReference>
<dbReference type="CDD" id="cd00098">
    <property type="entry name" value="IgC1"/>
    <property type="match status" value="2"/>
</dbReference>
<gene>
    <name evidence="4" type="ORF">Y1Q_0018584</name>
</gene>
<dbReference type="InterPro" id="IPR036179">
    <property type="entry name" value="Ig-like_dom_sf"/>
</dbReference>
<evidence type="ECO:0000256" key="1">
    <source>
        <dbReference type="ARBA" id="ARBA00023319"/>
    </source>
</evidence>
<dbReference type="InterPro" id="IPR003599">
    <property type="entry name" value="Ig_sub"/>
</dbReference>
<evidence type="ECO:0000313" key="5">
    <source>
        <dbReference type="Proteomes" id="UP000050525"/>
    </source>
</evidence>
<protein>
    <recommendedName>
        <fullName evidence="3">Ig-like domain-containing protein</fullName>
    </recommendedName>
</protein>
<feature type="domain" description="Ig-like" evidence="3">
    <location>
        <begin position="16"/>
        <end position="120"/>
    </location>
</feature>
<feature type="domain" description="Ig-like" evidence="3">
    <location>
        <begin position="255"/>
        <end position="368"/>
    </location>
</feature>
<dbReference type="PANTHER" id="PTHR23411">
    <property type="entry name" value="TAPASIN"/>
    <property type="match status" value="1"/>
</dbReference>
<keyword evidence="5" id="KW-1185">Reference proteome</keyword>
<proteinExistence type="predicted"/>
<evidence type="ECO:0000313" key="4">
    <source>
        <dbReference type="EMBL" id="KYO28770.1"/>
    </source>
</evidence>
<dbReference type="InterPro" id="IPR003006">
    <property type="entry name" value="Ig/MHC_CS"/>
</dbReference>
<dbReference type="EMBL" id="AKHW03004771">
    <property type="protein sequence ID" value="KYO28770.1"/>
    <property type="molecule type" value="Genomic_DNA"/>
</dbReference>
<dbReference type="PROSITE" id="PS00290">
    <property type="entry name" value="IG_MHC"/>
    <property type="match status" value="2"/>
</dbReference>
<dbReference type="Pfam" id="PF07654">
    <property type="entry name" value="C1-set"/>
    <property type="match status" value="2"/>
</dbReference>
<feature type="region of interest" description="Disordered" evidence="2">
    <location>
        <begin position="1"/>
        <end position="24"/>
    </location>
</feature>
<organism evidence="4 5">
    <name type="scientific">Alligator mississippiensis</name>
    <name type="common">American alligator</name>
    <dbReference type="NCBI Taxonomy" id="8496"/>
    <lineage>
        <taxon>Eukaryota</taxon>
        <taxon>Metazoa</taxon>
        <taxon>Chordata</taxon>
        <taxon>Craniata</taxon>
        <taxon>Vertebrata</taxon>
        <taxon>Euteleostomi</taxon>
        <taxon>Archelosauria</taxon>
        <taxon>Archosauria</taxon>
        <taxon>Crocodylia</taxon>
        <taxon>Alligatoridae</taxon>
        <taxon>Alligatorinae</taxon>
        <taxon>Alligator</taxon>
    </lineage>
</organism>
<dbReference type="PROSITE" id="PS50835">
    <property type="entry name" value="IG_LIKE"/>
    <property type="match status" value="2"/>
</dbReference>
<dbReference type="Proteomes" id="UP000050525">
    <property type="component" value="Unassembled WGS sequence"/>
</dbReference>